<dbReference type="EMBL" id="AYCK01012806">
    <property type="status" value="NOT_ANNOTATED_CDS"/>
    <property type="molecule type" value="Genomic_DNA"/>
</dbReference>
<dbReference type="PANTHER" id="PTHR44314:SF1">
    <property type="entry name" value="CILIA- AND FLAGELLA-ASSOCIATED PROTEIN 70"/>
    <property type="match status" value="1"/>
</dbReference>
<protein>
    <recommendedName>
        <fullName evidence="6">Cilia and flagella associated protein 70</fullName>
    </recommendedName>
</protein>
<name>A0A087XCB7_POEFO</name>
<dbReference type="Ensembl" id="ENSPFOT00000003426.1">
    <property type="protein sequence ID" value="ENSPFOP00000003420.1"/>
    <property type="gene ID" value="ENSPFOG00000003294.1"/>
</dbReference>
<feature type="compositionally biased region" description="Basic and acidic residues" evidence="3">
    <location>
        <begin position="874"/>
        <end position="894"/>
    </location>
</feature>
<feature type="compositionally biased region" description="Basic and acidic residues" evidence="3">
    <location>
        <begin position="838"/>
        <end position="867"/>
    </location>
</feature>
<dbReference type="AlphaFoldDB" id="A0A087XCB7"/>
<dbReference type="InterPro" id="IPR011990">
    <property type="entry name" value="TPR-like_helical_dom_sf"/>
</dbReference>
<dbReference type="eggNOG" id="ENOG502QSJ2">
    <property type="taxonomic scope" value="Eukaryota"/>
</dbReference>
<reference evidence="4" key="2">
    <citation type="submission" date="2025-08" db="UniProtKB">
        <authorList>
            <consortium name="Ensembl"/>
        </authorList>
    </citation>
    <scope>IDENTIFICATION</scope>
</reference>
<dbReference type="GeneTree" id="ENSGT00390000013319"/>
<dbReference type="Proteomes" id="UP000028760">
    <property type="component" value="Unassembled WGS sequence"/>
</dbReference>
<organism evidence="4 5">
    <name type="scientific">Poecilia formosa</name>
    <name type="common">Amazon molly</name>
    <name type="synonym">Limia formosa</name>
    <dbReference type="NCBI Taxonomy" id="48698"/>
    <lineage>
        <taxon>Eukaryota</taxon>
        <taxon>Metazoa</taxon>
        <taxon>Chordata</taxon>
        <taxon>Craniata</taxon>
        <taxon>Vertebrata</taxon>
        <taxon>Euteleostomi</taxon>
        <taxon>Actinopterygii</taxon>
        <taxon>Neopterygii</taxon>
        <taxon>Teleostei</taxon>
        <taxon>Neoteleostei</taxon>
        <taxon>Acanthomorphata</taxon>
        <taxon>Ovalentaria</taxon>
        <taxon>Atherinomorphae</taxon>
        <taxon>Cyprinodontiformes</taxon>
        <taxon>Poeciliidae</taxon>
        <taxon>Poeciliinae</taxon>
        <taxon>Poecilia</taxon>
    </lineage>
</organism>
<keyword evidence="5" id="KW-1185">Reference proteome</keyword>
<dbReference type="GO" id="GO:0070062">
    <property type="term" value="C:extracellular exosome"/>
    <property type="evidence" value="ECO:0007669"/>
    <property type="project" value="TreeGrafter"/>
</dbReference>
<keyword evidence="1" id="KW-0677">Repeat</keyword>
<dbReference type="InterPro" id="IPR019734">
    <property type="entry name" value="TPR_rpt"/>
</dbReference>
<proteinExistence type="predicted"/>
<dbReference type="SUPFAM" id="SSF48452">
    <property type="entry name" value="TPR-like"/>
    <property type="match status" value="2"/>
</dbReference>
<feature type="region of interest" description="Disordered" evidence="3">
    <location>
        <begin position="838"/>
        <end position="894"/>
    </location>
</feature>
<evidence type="ECO:0000313" key="5">
    <source>
        <dbReference type="Proteomes" id="UP000028760"/>
    </source>
</evidence>
<dbReference type="STRING" id="48698.ENSPFOP00000003420"/>
<evidence type="ECO:0000256" key="2">
    <source>
        <dbReference type="ARBA" id="ARBA00022803"/>
    </source>
</evidence>
<dbReference type="SMART" id="SM00028">
    <property type="entry name" value="TPR"/>
    <property type="match status" value="6"/>
</dbReference>
<feature type="region of interest" description="Disordered" evidence="3">
    <location>
        <begin position="432"/>
        <end position="456"/>
    </location>
</feature>
<accession>A0A087XCB7</accession>
<dbReference type="InterPro" id="IPR052628">
    <property type="entry name" value="CFAP70"/>
</dbReference>
<sequence length="1149" mass="129486">MSTAHTSEETIKHDKTNVSIDITAKCGRNIQGKKGDNLVSFLQVSIEEINLGESEKKHANPMKHTIDYDFTCTYNSPNDAQAFSDILQKPIIFTVVEVLHEGKKGELKTAVLGQAVVDLFPLLQGQCSFSSTVPLNPVVNPGIKESRQGMSRKQPTLEVFVSVTEPLLTEPELSTCIIMKVTVETAFSVPDTWTLPTGSAHSPFAYFAALEVPLTAENDQALMFSEGHLMPGGLREGKGRRKRRPLQSLLVPGNQFLPGSFCQPEPIDHEDGELTSLEDQAFRDEAEITKNRVRWDTEIRCFLDACAASRLKEKITDSRLWPVELMRTSIPLSRLGDENPEIPFHGLIFVDMGRLLYPGVSRIRGAYTVHPFYESELLNKVSNCHSSIACSTQTYIIYKTIYFHIYKTKRKASVLKEQAKIATVLAKSRASIQQSVPPPKPTTCDEASESASEPETKVNVEGNMYLEAKTYVIIEVSLNRPLVPKTSPEELARRVKALIPPKPKRPAGPTRAEKAVVDFHTQVGNAVAAVSEQFAEIFGANSKLQESLSKEQILAEVMGGLNVSGRYFAFKEQIKRAVVKIVRDKMQRSRPLTDPQEVKEFVSKLYVYLVDEMHVALNKIYSSDVAEDCTDEMKLESSQLRHFAKEAQLTSNYQQAAQYYQELVVRHPDEPLYKFEWGSLYMLIGDYMKAKECYYDAVSIQQTHQPSLMMCGVVAVMFERYNEAQTFLERATSLEPPSVEAWTLMDLYTYTDSRNLSERNKTFREDVYSFYMTMFTEMLQTTAQINYNEAHILKLATLRFTVQKFPLTDGLLHLSLNEAFLPERAFLEAKKIFGEEEANRANADDKTKLSEDNSEEAKAQQDEHETDNSALPHIAEHDPEFPDHDMEESREASLHIDKSWTSPTKLTSSIFTQTLKFLLQNNALQMAEHALSQELLGSKGGCSMAYYYSLAQFQLLKGDYSSAIDSVKEALFYKSQYPDAWALKGHCHYLQGTFTEARECYEWSMVFPEPPSDTHIVHLRLGAIYILEEKFIQAKEVFLQACEQSPSCLTWLGLGKACYRLGELCVAEEALAVATLLNSANAEVWAYLSLISLKSGQLQEGDEYYKNAISFDFQDSSLNEEISEAKRQTRMSKLASCFNASPQAEAETV</sequence>
<dbReference type="Pfam" id="PF13181">
    <property type="entry name" value="TPR_8"/>
    <property type="match status" value="1"/>
</dbReference>
<dbReference type="Pfam" id="PF13432">
    <property type="entry name" value="TPR_16"/>
    <property type="match status" value="1"/>
</dbReference>
<dbReference type="OMA" id="MSDYHMQ"/>
<evidence type="ECO:0000313" key="4">
    <source>
        <dbReference type="Ensembl" id="ENSPFOP00000003420.1"/>
    </source>
</evidence>
<reference evidence="5" key="1">
    <citation type="submission" date="2013-10" db="EMBL/GenBank/DDBJ databases">
        <authorList>
            <person name="Schartl M."/>
            <person name="Warren W."/>
        </authorList>
    </citation>
    <scope>NUCLEOTIDE SEQUENCE [LARGE SCALE GENOMIC DNA]</scope>
    <source>
        <strain evidence="5">female</strain>
    </source>
</reference>
<dbReference type="GO" id="GO:0031514">
    <property type="term" value="C:motile cilium"/>
    <property type="evidence" value="ECO:0007669"/>
    <property type="project" value="TreeGrafter"/>
</dbReference>
<dbReference type="PANTHER" id="PTHR44314">
    <property type="entry name" value="CILIA- AND FLAGELLA-ASSOCIATED PROTEIN 70"/>
    <property type="match status" value="1"/>
</dbReference>
<evidence type="ECO:0008006" key="6">
    <source>
        <dbReference type="Google" id="ProtNLM"/>
    </source>
</evidence>
<evidence type="ECO:0000256" key="3">
    <source>
        <dbReference type="SAM" id="MobiDB-lite"/>
    </source>
</evidence>
<evidence type="ECO:0000256" key="1">
    <source>
        <dbReference type="ARBA" id="ARBA00022737"/>
    </source>
</evidence>
<dbReference type="GO" id="GO:0060271">
    <property type="term" value="P:cilium assembly"/>
    <property type="evidence" value="ECO:0007669"/>
    <property type="project" value="TreeGrafter"/>
</dbReference>
<dbReference type="GO" id="GO:0003341">
    <property type="term" value="P:cilium movement"/>
    <property type="evidence" value="ECO:0007669"/>
    <property type="project" value="TreeGrafter"/>
</dbReference>
<dbReference type="Gene3D" id="1.25.40.10">
    <property type="entry name" value="Tetratricopeptide repeat domain"/>
    <property type="match status" value="2"/>
</dbReference>
<reference evidence="4" key="3">
    <citation type="submission" date="2025-09" db="UniProtKB">
        <authorList>
            <consortium name="Ensembl"/>
        </authorList>
    </citation>
    <scope>IDENTIFICATION</scope>
</reference>
<keyword evidence="2" id="KW-0802">TPR repeat</keyword>